<protein>
    <submittedName>
        <fullName evidence="9">Cytochrome C biogenesis protein</fullName>
    </submittedName>
</protein>
<feature type="transmembrane region" description="Helical" evidence="6">
    <location>
        <begin position="716"/>
        <end position="737"/>
    </location>
</feature>
<feature type="transmembrane region" description="Helical" evidence="6">
    <location>
        <begin position="52"/>
        <end position="71"/>
    </location>
</feature>
<sequence length="1029" mass="114641">MDRFVKFLTSRQLMGALFILLAAVLAVATFLENDFGFNASRAMVYNTWWFELIFVLLGINMFGNLFAFNLWRWGKAPVLLFHLAFFVIILGAAITRYIGYEGNMPIREGQTANTIYTTDGYVTLEVSDQSGSRIFHEKVFLSGKTPHEFSKEVTINGEDFSVKSTRYTYNAMMRPIEKGGGDPLLGILASSSSGRQEEFLKPGQQINAGGLNVAFAPDSDQPVDVAITMNEANQLIIQSIHPMKQSAMGTQQSAPIPGGTPVSLKPGTIYSVQGIKLAMSRFWPEAELKPAAMGGQGGGPGRDMVTFRISGNSQGRDVFVEGKKGDVGQPESVAVNGGMMRIRYGSLPLELPFSIRLNDFQLERYPGSESPSSYASEVTLIDPDQNKKMDYRIFMNNILNYGGYRFYQSSYDRDEKGTILSVNHDLWGTLITYIGYFLLSVSMLWSLFAKDTRFRKLLQKTNKIYLKRKGLATVFLILISVSVVGKDMPPKPDKEVASQLGKIWVQDKGGRIKPLNSLHQEIMVKLVKHNNFNGFNPDQMLLGMLLQPADWQRLPLITVKHPELKRLLSVSGRKAAFADFFDQGRVYKIKKMVDAAYRKNPANRNKLEQELIKVDEQVNVFYMAQSGDWHRIFPVNNNREMPWQVPSKPPKGLSGKDSLFVTSAMPSFIVAVRNGNQGKALKILDDIAGYQEAHGGKLLPSESKLKAEILYNRLNIFMWLATFFFAFGIILVIYNILGLVYPPVLKKWILKLSTGLIVGGFLYHTFGLALRWYVSGHAPWSNGYESMIFIGWALLLAGLVFSRRSPLVLSVTALFAGIVLMVSHLSWMNPEITNLVPVLKSYWLTLHVAVIIGGYGFMALGAILGFLNLLLTGLKTKENKLRLGLTIEELTAINEMALIVGLYLMTIGSFLGGVWANESWGRYWGWDPKETWSLITILIYAFVVHMRLIPGLRGKLAFNTASLLAFASVIMTYLGVNYYLAGMHSYAGGDPVPIPTAVYYAVVIVSVLIGYAYWKEKGVPPPTSPKGGG</sequence>
<dbReference type="InterPro" id="IPR002541">
    <property type="entry name" value="Cyt_c_assembly"/>
</dbReference>
<comment type="subcellular location">
    <subcellularLocation>
        <location evidence="1">Membrane</location>
        <topology evidence="1">Multi-pass membrane protein</topology>
    </subcellularLocation>
</comment>
<keyword evidence="4 6" id="KW-1133">Transmembrane helix</keyword>
<feature type="domain" description="ResB-like" evidence="8">
    <location>
        <begin position="340"/>
        <end position="418"/>
    </location>
</feature>
<feature type="transmembrane region" description="Helical" evidence="6">
    <location>
        <begin position="996"/>
        <end position="1014"/>
    </location>
</feature>
<evidence type="ECO:0000256" key="4">
    <source>
        <dbReference type="ARBA" id="ARBA00022989"/>
    </source>
</evidence>
<gene>
    <name evidence="9" type="ORF">DDZ16_06160</name>
</gene>
<dbReference type="PANTHER" id="PTHR30071">
    <property type="entry name" value="HEME EXPORTER PROTEIN C"/>
    <property type="match status" value="1"/>
</dbReference>
<keyword evidence="3" id="KW-0201">Cytochrome c-type biogenesis</keyword>
<feature type="transmembrane region" description="Helical" evidence="6">
    <location>
        <begin position="426"/>
        <end position="448"/>
    </location>
</feature>
<evidence type="ECO:0000259" key="7">
    <source>
        <dbReference type="Pfam" id="PF01578"/>
    </source>
</evidence>
<dbReference type="PANTHER" id="PTHR30071:SF1">
    <property type="entry name" value="CYTOCHROME B_B6 PROTEIN-RELATED"/>
    <property type="match status" value="1"/>
</dbReference>
<feature type="transmembrane region" description="Helical" evidence="6">
    <location>
        <begin position="807"/>
        <end position="827"/>
    </location>
</feature>
<evidence type="ECO:0000256" key="5">
    <source>
        <dbReference type="ARBA" id="ARBA00023136"/>
    </source>
</evidence>
<dbReference type="GO" id="GO:0017004">
    <property type="term" value="P:cytochrome complex assembly"/>
    <property type="evidence" value="ECO:0007669"/>
    <property type="project" value="UniProtKB-KW"/>
</dbReference>
<organism evidence="9 10">
    <name type="scientific">Marinilabilia rubra</name>
    <dbReference type="NCBI Taxonomy" id="2162893"/>
    <lineage>
        <taxon>Bacteria</taxon>
        <taxon>Pseudomonadati</taxon>
        <taxon>Bacteroidota</taxon>
        <taxon>Bacteroidia</taxon>
        <taxon>Marinilabiliales</taxon>
        <taxon>Marinilabiliaceae</taxon>
        <taxon>Marinilabilia</taxon>
    </lineage>
</organism>
<evidence type="ECO:0000256" key="6">
    <source>
        <dbReference type="SAM" id="Phobius"/>
    </source>
</evidence>
<keyword evidence="10" id="KW-1185">Reference proteome</keyword>
<evidence type="ECO:0000313" key="10">
    <source>
        <dbReference type="Proteomes" id="UP000244956"/>
    </source>
</evidence>
<dbReference type="GO" id="GO:0005886">
    <property type="term" value="C:plasma membrane"/>
    <property type="evidence" value="ECO:0007669"/>
    <property type="project" value="TreeGrafter"/>
</dbReference>
<evidence type="ECO:0000256" key="3">
    <source>
        <dbReference type="ARBA" id="ARBA00022748"/>
    </source>
</evidence>
<feature type="domain" description="ResB-like" evidence="8">
    <location>
        <begin position="72"/>
        <end position="129"/>
    </location>
</feature>
<dbReference type="InterPro" id="IPR045062">
    <property type="entry name" value="Cyt_c_biogenesis_CcsA/CcmC"/>
</dbReference>
<keyword evidence="5 6" id="KW-0472">Membrane</keyword>
<feature type="transmembrane region" description="Helical" evidence="6">
    <location>
        <begin position="931"/>
        <end position="949"/>
    </location>
</feature>
<accession>A0A2U2BBS0</accession>
<feature type="transmembrane region" description="Helical" evidence="6">
    <location>
        <begin position="469"/>
        <end position="485"/>
    </location>
</feature>
<feature type="transmembrane region" description="Helical" evidence="6">
    <location>
        <begin position="956"/>
        <end position="976"/>
    </location>
</feature>
<feature type="domain" description="Cytochrome c assembly protein" evidence="7">
    <location>
        <begin position="780"/>
        <end position="984"/>
    </location>
</feature>
<evidence type="ECO:0000259" key="8">
    <source>
        <dbReference type="Pfam" id="PF05140"/>
    </source>
</evidence>
<dbReference type="OrthoDB" id="9814290at2"/>
<dbReference type="EMBL" id="QEWP01000003">
    <property type="protein sequence ID" value="PWE00509.1"/>
    <property type="molecule type" value="Genomic_DNA"/>
</dbReference>
<feature type="transmembrane region" description="Helical" evidence="6">
    <location>
        <begin position="786"/>
        <end position="802"/>
    </location>
</feature>
<dbReference type="Proteomes" id="UP000244956">
    <property type="component" value="Unassembled WGS sequence"/>
</dbReference>
<dbReference type="InterPro" id="IPR007816">
    <property type="entry name" value="ResB-like_domain"/>
</dbReference>
<evidence type="ECO:0000256" key="1">
    <source>
        <dbReference type="ARBA" id="ARBA00004141"/>
    </source>
</evidence>
<dbReference type="Pfam" id="PF05140">
    <property type="entry name" value="ResB"/>
    <property type="match status" value="2"/>
</dbReference>
<feature type="transmembrane region" description="Helical" evidence="6">
    <location>
        <begin position="847"/>
        <end position="871"/>
    </location>
</feature>
<dbReference type="Pfam" id="PF01578">
    <property type="entry name" value="Cytochrom_C_asm"/>
    <property type="match status" value="1"/>
</dbReference>
<name>A0A2U2BBS0_9BACT</name>
<dbReference type="GO" id="GO:0020037">
    <property type="term" value="F:heme binding"/>
    <property type="evidence" value="ECO:0007669"/>
    <property type="project" value="InterPro"/>
</dbReference>
<dbReference type="AlphaFoldDB" id="A0A2U2BBS0"/>
<feature type="transmembrane region" description="Helical" evidence="6">
    <location>
        <begin position="749"/>
        <end position="774"/>
    </location>
</feature>
<reference evidence="9 10" key="1">
    <citation type="submission" date="2018-05" db="EMBL/GenBank/DDBJ databases">
        <title>Marinilabilia rubrum sp. nov., isolated from saltern sediment.</title>
        <authorList>
            <person name="Zhang R."/>
        </authorList>
    </citation>
    <scope>NUCLEOTIDE SEQUENCE [LARGE SCALE GENOMIC DNA]</scope>
    <source>
        <strain evidence="9 10">WTE16</strain>
    </source>
</reference>
<evidence type="ECO:0000256" key="2">
    <source>
        <dbReference type="ARBA" id="ARBA00022692"/>
    </source>
</evidence>
<dbReference type="RefSeq" id="WP_109263548.1">
    <property type="nucleotide sequence ID" value="NZ_QEWP01000003.1"/>
</dbReference>
<evidence type="ECO:0000313" key="9">
    <source>
        <dbReference type="EMBL" id="PWE00509.1"/>
    </source>
</evidence>
<proteinExistence type="predicted"/>
<comment type="caution">
    <text evidence="9">The sequence shown here is derived from an EMBL/GenBank/DDBJ whole genome shotgun (WGS) entry which is preliminary data.</text>
</comment>
<feature type="transmembrane region" description="Helical" evidence="6">
    <location>
        <begin position="892"/>
        <end position="911"/>
    </location>
</feature>
<feature type="transmembrane region" description="Helical" evidence="6">
    <location>
        <begin position="78"/>
        <end position="98"/>
    </location>
</feature>
<keyword evidence="2 6" id="KW-0812">Transmembrane</keyword>